<evidence type="ECO:0000313" key="3">
    <source>
        <dbReference type="Proteomes" id="UP001500167"/>
    </source>
</evidence>
<gene>
    <name evidence="2" type="ORF">GCM10022218_02420</name>
</gene>
<sequence>MSVTRISDEDQYVCNMFICSVLWFVVDDLYPPVLFYDLSHKMATMFNSTFGLSKTQSSLNTKPK</sequence>
<comment type="caution">
    <text evidence="2">The sequence shown here is derived from an EMBL/GenBank/DDBJ whole genome shotgun (WGS) entry which is preliminary data.</text>
</comment>
<keyword evidence="3" id="KW-1185">Reference proteome</keyword>
<feature type="transmembrane region" description="Helical" evidence="1">
    <location>
        <begin position="12"/>
        <end position="30"/>
    </location>
</feature>
<dbReference type="Proteomes" id="UP001500167">
    <property type="component" value="Unassembled WGS sequence"/>
</dbReference>
<evidence type="ECO:0000313" key="2">
    <source>
        <dbReference type="EMBL" id="GAA4168088.1"/>
    </source>
</evidence>
<evidence type="ECO:0000256" key="1">
    <source>
        <dbReference type="SAM" id="Phobius"/>
    </source>
</evidence>
<protein>
    <submittedName>
        <fullName evidence="2">Uncharacterized protein</fullName>
    </submittedName>
</protein>
<reference evidence="3" key="1">
    <citation type="journal article" date="2019" name="Int. J. Syst. Evol. Microbiol.">
        <title>The Global Catalogue of Microorganisms (GCM) 10K type strain sequencing project: providing services to taxonomists for standard genome sequencing and annotation.</title>
        <authorList>
            <consortium name="The Broad Institute Genomics Platform"/>
            <consortium name="The Broad Institute Genome Sequencing Center for Infectious Disease"/>
            <person name="Wu L."/>
            <person name="Ma J."/>
        </authorList>
    </citation>
    <scope>NUCLEOTIDE SEQUENCE [LARGE SCALE GENOMIC DNA]</scope>
    <source>
        <strain evidence="3">JCM 16722</strain>
    </source>
</reference>
<keyword evidence="1" id="KW-0812">Transmembrane</keyword>
<keyword evidence="1" id="KW-1133">Transmembrane helix</keyword>
<keyword evidence="1" id="KW-0472">Membrane</keyword>
<name>A0ABP7ZQL0_9SPHI</name>
<proteinExistence type="predicted"/>
<organism evidence="2 3">
    <name type="scientific">Sphingobacterium ginsenosidimutans</name>
    <dbReference type="NCBI Taxonomy" id="687845"/>
    <lineage>
        <taxon>Bacteria</taxon>
        <taxon>Pseudomonadati</taxon>
        <taxon>Bacteroidota</taxon>
        <taxon>Sphingobacteriia</taxon>
        <taxon>Sphingobacteriales</taxon>
        <taxon>Sphingobacteriaceae</taxon>
        <taxon>Sphingobacterium</taxon>
    </lineage>
</organism>
<dbReference type="EMBL" id="BAAAZK010000002">
    <property type="protein sequence ID" value="GAA4168088.1"/>
    <property type="molecule type" value="Genomic_DNA"/>
</dbReference>
<accession>A0ABP7ZQL0</accession>